<protein>
    <recommendedName>
        <fullName evidence="10">Major facilitator superfamily (MFS) profile domain-containing protein</fullName>
    </recommendedName>
</protein>
<evidence type="ECO:0000256" key="1">
    <source>
        <dbReference type="ARBA" id="ARBA00000618"/>
    </source>
</evidence>
<keyword evidence="6 9" id="KW-1133">Transmembrane helix</keyword>
<feature type="transmembrane region" description="Helical" evidence="9">
    <location>
        <begin position="477"/>
        <end position="499"/>
    </location>
</feature>
<keyword evidence="5 9" id="KW-0812">Transmembrane</keyword>
<dbReference type="EnsemblMetazoa" id="CLYHEMT008686.1">
    <property type="protein sequence ID" value="CLYHEMP008686.1"/>
    <property type="gene ID" value="CLYHEMG008686"/>
</dbReference>
<evidence type="ECO:0000256" key="9">
    <source>
        <dbReference type="SAM" id="Phobius"/>
    </source>
</evidence>
<dbReference type="InterPro" id="IPR005828">
    <property type="entry name" value="MFS_sugar_transport-like"/>
</dbReference>
<comment type="subcellular location">
    <subcellularLocation>
        <location evidence="2">Membrane</location>
        <topology evidence="2">Multi-pass membrane protein</topology>
    </subcellularLocation>
</comment>
<evidence type="ECO:0000256" key="3">
    <source>
        <dbReference type="ARBA" id="ARBA00007004"/>
    </source>
</evidence>
<evidence type="ECO:0000313" key="11">
    <source>
        <dbReference type="EnsemblMetazoa" id="CLYHEMP008686.1"/>
    </source>
</evidence>
<dbReference type="GO" id="GO:0016020">
    <property type="term" value="C:membrane"/>
    <property type="evidence" value="ECO:0007669"/>
    <property type="project" value="UniProtKB-SubCell"/>
</dbReference>
<evidence type="ECO:0000259" key="10">
    <source>
        <dbReference type="PROSITE" id="PS50850"/>
    </source>
</evidence>
<evidence type="ECO:0000256" key="4">
    <source>
        <dbReference type="ARBA" id="ARBA00022448"/>
    </source>
</evidence>
<dbReference type="PROSITE" id="PS50850">
    <property type="entry name" value="MFS"/>
    <property type="match status" value="1"/>
</dbReference>
<evidence type="ECO:0000313" key="12">
    <source>
        <dbReference type="Proteomes" id="UP000594262"/>
    </source>
</evidence>
<comment type="similarity">
    <text evidence="3">Belongs to the major facilitator superfamily. Sugar transporter (TC 2.A.1.1) family. Glucose transporter subfamily.</text>
</comment>
<dbReference type="PANTHER" id="PTHR48023:SF4">
    <property type="entry name" value="D-XYLOSE-PROTON SYMPORTER-LIKE 2"/>
    <property type="match status" value="1"/>
</dbReference>
<dbReference type="Pfam" id="PF00083">
    <property type="entry name" value="Sugar_tr"/>
    <property type="match status" value="2"/>
</dbReference>
<evidence type="ECO:0000256" key="6">
    <source>
        <dbReference type="ARBA" id="ARBA00022989"/>
    </source>
</evidence>
<reference evidence="11" key="1">
    <citation type="submission" date="2021-01" db="UniProtKB">
        <authorList>
            <consortium name="EnsemblMetazoa"/>
        </authorList>
    </citation>
    <scope>IDENTIFICATION</scope>
</reference>
<feature type="transmembrane region" description="Helical" evidence="9">
    <location>
        <begin position="287"/>
        <end position="309"/>
    </location>
</feature>
<dbReference type="InterPro" id="IPR003663">
    <property type="entry name" value="Sugar/inositol_transpt"/>
</dbReference>
<feature type="transmembrane region" description="Helical" evidence="9">
    <location>
        <begin position="174"/>
        <end position="198"/>
    </location>
</feature>
<dbReference type="GO" id="GO:1904659">
    <property type="term" value="P:D-glucose transmembrane transport"/>
    <property type="evidence" value="ECO:0007669"/>
    <property type="project" value="TreeGrafter"/>
</dbReference>
<keyword evidence="4 8" id="KW-0813">Transport</keyword>
<keyword evidence="7 9" id="KW-0472">Membrane</keyword>
<dbReference type="AlphaFoldDB" id="A0A7M5V2P8"/>
<feature type="domain" description="Major facilitator superfamily (MFS) profile" evidence="10">
    <location>
        <begin position="51"/>
        <end position="565"/>
    </location>
</feature>
<accession>A0A7M5V2P8</accession>
<keyword evidence="12" id="KW-1185">Reference proteome</keyword>
<feature type="transmembrane region" description="Helical" evidence="9">
    <location>
        <begin position="537"/>
        <end position="561"/>
    </location>
</feature>
<organism evidence="11 12">
    <name type="scientific">Clytia hemisphaerica</name>
    <dbReference type="NCBI Taxonomy" id="252671"/>
    <lineage>
        <taxon>Eukaryota</taxon>
        <taxon>Metazoa</taxon>
        <taxon>Cnidaria</taxon>
        <taxon>Hydrozoa</taxon>
        <taxon>Hydroidolina</taxon>
        <taxon>Leptothecata</taxon>
        <taxon>Obeliida</taxon>
        <taxon>Clytiidae</taxon>
        <taxon>Clytia</taxon>
    </lineage>
</organism>
<feature type="transmembrane region" description="Helical" evidence="9">
    <location>
        <begin position="353"/>
        <end position="372"/>
    </location>
</feature>
<dbReference type="GeneID" id="136797667"/>
<name>A0A7M5V2P8_9CNID</name>
<dbReference type="EnsemblMetazoa" id="CLYHEMT008686.2">
    <property type="protein sequence ID" value="CLYHEMP008686.2"/>
    <property type="gene ID" value="CLYHEMG008686"/>
</dbReference>
<evidence type="ECO:0000256" key="8">
    <source>
        <dbReference type="RuleBase" id="RU003346"/>
    </source>
</evidence>
<feature type="transmembrane region" description="Helical" evidence="9">
    <location>
        <begin position="511"/>
        <end position="531"/>
    </location>
</feature>
<feature type="transmembrane region" description="Helical" evidence="9">
    <location>
        <begin position="140"/>
        <end position="162"/>
    </location>
</feature>
<feature type="transmembrane region" description="Helical" evidence="9">
    <location>
        <begin position="45"/>
        <end position="69"/>
    </location>
</feature>
<dbReference type="GO" id="GO:0022857">
    <property type="term" value="F:transmembrane transporter activity"/>
    <property type="evidence" value="ECO:0007669"/>
    <property type="project" value="InterPro"/>
</dbReference>
<dbReference type="Gene3D" id="1.20.1250.20">
    <property type="entry name" value="MFS general substrate transporter like domains"/>
    <property type="match status" value="2"/>
</dbReference>
<feature type="transmembrane region" description="Helical" evidence="9">
    <location>
        <begin position="89"/>
        <end position="109"/>
    </location>
</feature>
<evidence type="ECO:0000256" key="2">
    <source>
        <dbReference type="ARBA" id="ARBA00004141"/>
    </source>
</evidence>
<feature type="transmembrane region" description="Helical" evidence="9">
    <location>
        <begin position="116"/>
        <end position="134"/>
    </location>
</feature>
<feature type="transmembrane region" description="Helical" evidence="9">
    <location>
        <begin position="324"/>
        <end position="346"/>
    </location>
</feature>
<dbReference type="NCBIfam" id="TIGR00879">
    <property type="entry name" value="SP"/>
    <property type="match status" value="1"/>
</dbReference>
<proteinExistence type="inferred from homology"/>
<dbReference type="Proteomes" id="UP000594262">
    <property type="component" value="Unplaced"/>
</dbReference>
<dbReference type="InterPro" id="IPR005829">
    <property type="entry name" value="Sugar_transporter_CS"/>
</dbReference>
<dbReference type="PANTHER" id="PTHR48023">
    <property type="entry name" value="D-XYLOSE-PROTON SYMPORTER-LIKE 2"/>
    <property type="match status" value="1"/>
</dbReference>
<evidence type="ECO:0000256" key="7">
    <source>
        <dbReference type="ARBA" id="ARBA00023136"/>
    </source>
</evidence>
<dbReference type="InterPro" id="IPR050820">
    <property type="entry name" value="MFS_Sugar_Transporter"/>
</dbReference>
<sequence length="615" mass="67715">MQLPEDDEDNEEQALWIKHSQGQYDDASNGASIDAGNENKRTQPWFLLPASVTVAALGGVLFGYDVGIISGAILLLREEFNLTCIQQELVVTVLLIGGLISSFVGGFFLDQFGRKTTIILNAFLFLIGALVLSFANGFGIFIIGRLILGFAVALSAVGDCVYISEIAPPKKRGLLVSLNELGITLGLLLAYFVNYILIDSKNGWRYMFGISAIPALGQAIGMAFLPKSPRWLLLKGQEEKAMQIAATLWPNLNVRLEIDRMKTSLSREQSYSFLDLFSSKDNMRMRMMIGCGVILFQQLTGQPTVLYYAPVLFKRLGFNMNTSATLATIGLGIVKVVFTMGTLLSVDKLGRRKFLLVGATIMTISLITLSAVTEPFQNGNEQPACHDYIGTQKVHSHLLNVDNKNNRNCTIEHFNNTILDGIKNKTLTHKQLGNSSDIIKKTLCRNSKNKTNLRTDHDNDDNDAMGSIPGSVKYTCLFALMLFVIGYAVGYGPMSWLILTEIFPTAIKGRAASVATSVNWGTNIVISLTFLDVLGSLGPFLTFLCYSVIGVVSIIFLYHIVPETKGKSLEEISEHLNERRVKCTTVRCCTEGQMIYVQDDEGDILLNGNEAEDIM</sequence>
<evidence type="ECO:0000256" key="5">
    <source>
        <dbReference type="ARBA" id="ARBA00022692"/>
    </source>
</evidence>
<dbReference type="PROSITE" id="PS00216">
    <property type="entry name" value="SUGAR_TRANSPORT_1"/>
    <property type="match status" value="2"/>
</dbReference>
<dbReference type="SUPFAM" id="SSF103473">
    <property type="entry name" value="MFS general substrate transporter"/>
    <property type="match status" value="1"/>
</dbReference>
<dbReference type="RefSeq" id="XP_066910355.1">
    <property type="nucleotide sequence ID" value="XM_067054254.1"/>
</dbReference>
<comment type="catalytic activity">
    <reaction evidence="1">
        <text>D-glucose(out) = D-glucose(in)</text>
        <dbReference type="Rhea" id="RHEA:60376"/>
        <dbReference type="ChEBI" id="CHEBI:4167"/>
    </reaction>
</comment>
<dbReference type="PRINTS" id="PR00171">
    <property type="entry name" value="SUGRTRNSPORT"/>
</dbReference>
<dbReference type="OrthoDB" id="4142200at2759"/>
<dbReference type="InterPro" id="IPR036259">
    <property type="entry name" value="MFS_trans_sf"/>
</dbReference>
<dbReference type="InterPro" id="IPR020846">
    <property type="entry name" value="MFS_dom"/>
</dbReference>